<dbReference type="AlphaFoldDB" id="A0A7N0RCM8"/>
<dbReference type="Gramene" id="Kaladp0008s0225.1.v1.1">
    <property type="protein sequence ID" value="Kaladp0008s0225.1.v1.1.CDS.1"/>
    <property type="gene ID" value="Kaladp0008s0225.v1.1"/>
</dbReference>
<protein>
    <submittedName>
        <fullName evidence="1">Uncharacterized protein</fullName>
    </submittedName>
</protein>
<evidence type="ECO:0000313" key="2">
    <source>
        <dbReference type="Proteomes" id="UP000594263"/>
    </source>
</evidence>
<dbReference type="EnsemblPlants" id="Kaladp0008s0225.1.v1.1">
    <property type="protein sequence ID" value="Kaladp0008s0225.1.v1.1.CDS.1"/>
    <property type="gene ID" value="Kaladp0008s0225.v1.1"/>
</dbReference>
<proteinExistence type="predicted"/>
<evidence type="ECO:0000313" key="1">
    <source>
        <dbReference type="EnsemblPlants" id="Kaladp0008s0225.1.v1.1.CDS.1"/>
    </source>
</evidence>
<organism evidence="1 2">
    <name type="scientific">Kalanchoe fedtschenkoi</name>
    <name type="common">Lavender scallops</name>
    <name type="synonym">South American air plant</name>
    <dbReference type="NCBI Taxonomy" id="63787"/>
    <lineage>
        <taxon>Eukaryota</taxon>
        <taxon>Viridiplantae</taxon>
        <taxon>Streptophyta</taxon>
        <taxon>Embryophyta</taxon>
        <taxon>Tracheophyta</taxon>
        <taxon>Spermatophyta</taxon>
        <taxon>Magnoliopsida</taxon>
        <taxon>eudicotyledons</taxon>
        <taxon>Gunneridae</taxon>
        <taxon>Pentapetalae</taxon>
        <taxon>Saxifragales</taxon>
        <taxon>Crassulaceae</taxon>
        <taxon>Kalanchoe</taxon>
    </lineage>
</organism>
<sequence length="49" mass="5728">MILLYASRMRLKSGKLRSQRAGPQMVTKVLHYGARDLEDPKDIWDDFYG</sequence>
<accession>A0A7N0RCM8</accession>
<dbReference type="Proteomes" id="UP000594263">
    <property type="component" value="Unplaced"/>
</dbReference>
<reference evidence="1" key="1">
    <citation type="submission" date="2021-01" db="UniProtKB">
        <authorList>
            <consortium name="EnsemblPlants"/>
        </authorList>
    </citation>
    <scope>IDENTIFICATION</scope>
</reference>
<keyword evidence="2" id="KW-1185">Reference proteome</keyword>
<name>A0A7N0RCM8_KALFE</name>